<evidence type="ECO:0000256" key="1">
    <source>
        <dbReference type="ARBA" id="ARBA00001971"/>
    </source>
</evidence>
<gene>
    <name evidence="16" type="ORF">ABEB36_004473</name>
</gene>
<evidence type="ECO:0000256" key="15">
    <source>
        <dbReference type="SAM" id="Phobius"/>
    </source>
</evidence>
<keyword evidence="9 14" id="KW-0560">Oxidoreductase</keyword>
<dbReference type="FunFam" id="1.10.630.10:FF:000042">
    <property type="entry name" value="Cytochrome P450"/>
    <property type="match status" value="1"/>
</dbReference>
<dbReference type="GO" id="GO:0004497">
    <property type="term" value="F:monooxygenase activity"/>
    <property type="evidence" value="ECO:0007669"/>
    <property type="project" value="UniProtKB-KW"/>
</dbReference>
<evidence type="ECO:0000256" key="3">
    <source>
        <dbReference type="ARBA" id="ARBA00004406"/>
    </source>
</evidence>
<proteinExistence type="inferred from homology"/>
<comment type="subcellular location">
    <subcellularLocation>
        <location evidence="3">Endoplasmic reticulum membrane</location>
        <topology evidence="3">Peripheral membrane protein</topology>
    </subcellularLocation>
    <subcellularLocation>
        <location evidence="2">Microsome membrane</location>
        <topology evidence="2">Peripheral membrane protein</topology>
    </subcellularLocation>
</comment>
<dbReference type="GO" id="GO:0046872">
    <property type="term" value="F:metal ion binding"/>
    <property type="evidence" value="ECO:0007669"/>
    <property type="project" value="UniProtKB-KW"/>
</dbReference>
<dbReference type="PROSITE" id="PS00086">
    <property type="entry name" value="CYTOCHROME_P450"/>
    <property type="match status" value="1"/>
</dbReference>
<evidence type="ECO:0000313" key="16">
    <source>
        <dbReference type="EMBL" id="KAL1509791.1"/>
    </source>
</evidence>
<dbReference type="PRINTS" id="PR00385">
    <property type="entry name" value="P450"/>
</dbReference>
<dbReference type="Pfam" id="PF00067">
    <property type="entry name" value="p450"/>
    <property type="match status" value="1"/>
</dbReference>
<reference evidence="16 17" key="1">
    <citation type="submission" date="2024-05" db="EMBL/GenBank/DDBJ databases">
        <title>Genetic variation in Jamaican populations of the coffee berry borer (Hypothenemus hampei).</title>
        <authorList>
            <person name="Errbii M."/>
            <person name="Myrie A."/>
        </authorList>
    </citation>
    <scope>NUCLEOTIDE SEQUENCE [LARGE SCALE GENOMIC DNA]</scope>
    <source>
        <strain evidence="16">JA-Hopewell-2020-01-JO</strain>
        <tissue evidence="16">Whole body</tissue>
    </source>
</reference>
<dbReference type="PANTHER" id="PTHR24292">
    <property type="entry name" value="CYTOCHROME P450"/>
    <property type="match status" value="1"/>
</dbReference>
<keyword evidence="17" id="KW-1185">Reference proteome</keyword>
<evidence type="ECO:0008006" key="18">
    <source>
        <dbReference type="Google" id="ProtNLM"/>
    </source>
</evidence>
<dbReference type="InterPro" id="IPR002401">
    <property type="entry name" value="Cyt_P450_E_grp-I"/>
</dbReference>
<accession>A0ABD1F3H8</accession>
<keyword evidence="12 15" id="KW-0472">Membrane</keyword>
<protein>
    <recommendedName>
        <fullName evidence="18">Cytochrome P450</fullName>
    </recommendedName>
</protein>
<dbReference type="SUPFAM" id="SSF48264">
    <property type="entry name" value="Cytochrome P450"/>
    <property type="match status" value="1"/>
</dbReference>
<evidence type="ECO:0000256" key="2">
    <source>
        <dbReference type="ARBA" id="ARBA00004174"/>
    </source>
</evidence>
<comment type="caution">
    <text evidence="16">The sequence shown here is derived from an EMBL/GenBank/DDBJ whole genome shotgun (WGS) entry which is preliminary data.</text>
</comment>
<evidence type="ECO:0000256" key="10">
    <source>
        <dbReference type="ARBA" id="ARBA00023004"/>
    </source>
</evidence>
<evidence type="ECO:0000256" key="14">
    <source>
        <dbReference type="RuleBase" id="RU000461"/>
    </source>
</evidence>
<name>A0ABD1F3H8_HYPHA</name>
<keyword evidence="15" id="KW-0812">Transmembrane</keyword>
<dbReference type="GO" id="GO:0005789">
    <property type="term" value="C:endoplasmic reticulum membrane"/>
    <property type="evidence" value="ECO:0007669"/>
    <property type="project" value="UniProtKB-SubCell"/>
</dbReference>
<comment type="similarity">
    <text evidence="4 14">Belongs to the cytochrome P450 family.</text>
</comment>
<dbReference type="Gene3D" id="1.10.630.10">
    <property type="entry name" value="Cytochrome P450"/>
    <property type="match status" value="1"/>
</dbReference>
<keyword evidence="6 13" id="KW-0479">Metal-binding</keyword>
<keyword evidence="10 13" id="KW-0408">Iron</keyword>
<evidence type="ECO:0000256" key="5">
    <source>
        <dbReference type="ARBA" id="ARBA00022617"/>
    </source>
</evidence>
<organism evidence="16 17">
    <name type="scientific">Hypothenemus hampei</name>
    <name type="common">Coffee berry borer</name>
    <dbReference type="NCBI Taxonomy" id="57062"/>
    <lineage>
        <taxon>Eukaryota</taxon>
        <taxon>Metazoa</taxon>
        <taxon>Ecdysozoa</taxon>
        <taxon>Arthropoda</taxon>
        <taxon>Hexapoda</taxon>
        <taxon>Insecta</taxon>
        <taxon>Pterygota</taxon>
        <taxon>Neoptera</taxon>
        <taxon>Endopterygota</taxon>
        <taxon>Coleoptera</taxon>
        <taxon>Polyphaga</taxon>
        <taxon>Cucujiformia</taxon>
        <taxon>Curculionidae</taxon>
        <taxon>Scolytinae</taxon>
        <taxon>Hypothenemus</taxon>
    </lineage>
</organism>
<feature type="binding site" description="axial binding residue" evidence="13">
    <location>
        <position position="472"/>
    </location>
    <ligand>
        <name>heme</name>
        <dbReference type="ChEBI" id="CHEBI:30413"/>
    </ligand>
    <ligandPart>
        <name>Fe</name>
        <dbReference type="ChEBI" id="CHEBI:18248"/>
    </ligandPart>
</feature>
<evidence type="ECO:0000256" key="6">
    <source>
        <dbReference type="ARBA" id="ARBA00022723"/>
    </source>
</evidence>
<evidence type="ECO:0000256" key="4">
    <source>
        <dbReference type="ARBA" id="ARBA00010617"/>
    </source>
</evidence>
<dbReference type="Proteomes" id="UP001566132">
    <property type="component" value="Unassembled WGS sequence"/>
</dbReference>
<dbReference type="PANTHER" id="PTHR24292:SF54">
    <property type="entry name" value="CYP9F3-RELATED"/>
    <property type="match status" value="1"/>
</dbReference>
<dbReference type="InterPro" id="IPR001128">
    <property type="entry name" value="Cyt_P450"/>
</dbReference>
<keyword evidence="15" id="KW-1133">Transmembrane helix</keyword>
<evidence type="ECO:0000256" key="12">
    <source>
        <dbReference type="ARBA" id="ARBA00023136"/>
    </source>
</evidence>
<keyword evidence="7" id="KW-0256">Endoplasmic reticulum</keyword>
<comment type="cofactor">
    <cofactor evidence="1 13">
        <name>heme</name>
        <dbReference type="ChEBI" id="CHEBI:30413"/>
    </cofactor>
</comment>
<dbReference type="PRINTS" id="PR00463">
    <property type="entry name" value="EP450I"/>
</dbReference>
<dbReference type="CDD" id="cd11056">
    <property type="entry name" value="CYP6-like"/>
    <property type="match status" value="1"/>
</dbReference>
<keyword evidence="8" id="KW-0492">Microsome</keyword>
<evidence type="ECO:0000256" key="11">
    <source>
        <dbReference type="ARBA" id="ARBA00023033"/>
    </source>
</evidence>
<dbReference type="InterPro" id="IPR036396">
    <property type="entry name" value="Cyt_P450_sf"/>
</dbReference>
<evidence type="ECO:0000256" key="9">
    <source>
        <dbReference type="ARBA" id="ARBA00023002"/>
    </source>
</evidence>
<evidence type="ECO:0000256" key="13">
    <source>
        <dbReference type="PIRSR" id="PIRSR602401-1"/>
    </source>
</evidence>
<keyword evidence="5 13" id="KW-0349">Heme</keyword>
<sequence length="529" mass="61439">MLFYLLLGAAAVGLWYLFIRPLNHFKKMDVKQLRPWPILGDLYVTVFRISSFGDFVKDAYDSFGKSRYGGFYQFNVPTLMLKDPELIKQLTIKDFDHFTDHRPFVNPEVDPLWSNNLFSLTGQKWKEMRATLSGSFTSSKMKHMFEVINEVAQNFSKHFMKKEENIIELEMKDTFTRFTNDVIATSAFGLKVDSLEEPNNTFYIMGKTLTSDITSILASLKFLLLSVLPTVFNYFKISIMSSDTIGYFHNTIKETIKVREEKNIVRNDMINLLLLTRKGHKIEEGNTIETGYATVQEDSYFDKVKFKQTKYLNDDDITAQALVFFFAGFDTVSTALCYGAHELAMNKDVQDRLREEIRETDKLNNGKLTYDSLLKMKYMDMVFCEILRKWPPALSIDRICTKPYTIEPKYPDEKPVQLKVGDEFWLPMFGLHRDPKYFPNPEVFDPERFSEENRDQINPYAYIPFGSGPRNCIGSRFAILESKALIYNLLLHFEIVPTKKTTKSVKFVKGSFQNSIEGGFWLGLKHIKQ</sequence>
<keyword evidence="11 14" id="KW-0503">Monooxygenase</keyword>
<evidence type="ECO:0000313" key="17">
    <source>
        <dbReference type="Proteomes" id="UP001566132"/>
    </source>
</evidence>
<dbReference type="EMBL" id="JBDJPC010000003">
    <property type="protein sequence ID" value="KAL1509791.1"/>
    <property type="molecule type" value="Genomic_DNA"/>
</dbReference>
<dbReference type="AlphaFoldDB" id="A0ABD1F3H8"/>
<evidence type="ECO:0000256" key="7">
    <source>
        <dbReference type="ARBA" id="ARBA00022824"/>
    </source>
</evidence>
<dbReference type="InterPro" id="IPR017972">
    <property type="entry name" value="Cyt_P450_CS"/>
</dbReference>
<feature type="transmembrane region" description="Helical" evidence="15">
    <location>
        <begin position="6"/>
        <end position="23"/>
    </location>
</feature>
<dbReference type="InterPro" id="IPR050476">
    <property type="entry name" value="Insect_CytP450_Detox"/>
</dbReference>
<evidence type="ECO:0000256" key="8">
    <source>
        <dbReference type="ARBA" id="ARBA00022848"/>
    </source>
</evidence>